<sequence length="72" mass="8127">MAVYDLTHIPAGERCRWLAQHCPDHAASPGVADLVAPEWETFDPWHHQQHIHCRLSSTRTTAASPRPPRAHT</sequence>
<evidence type="ECO:0000313" key="3">
    <source>
        <dbReference type="Proteomes" id="UP001595829"/>
    </source>
</evidence>
<proteinExistence type="predicted"/>
<comment type="caution">
    <text evidence="2">The sequence shown here is derived from an EMBL/GenBank/DDBJ whole genome shotgun (WGS) entry which is preliminary data.</text>
</comment>
<dbReference type="EMBL" id="JBHSJD010000025">
    <property type="protein sequence ID" value="MFC5026492.1"/>
    <property type="molecule type" value="Genomic_DNA"/>
</dbReference>
<reference evidence="3" key="1">
    <citation type="journal article" date="2019" name="Int. J. Syst. Evol. Microbiol.">
        <title>The Global Catalogue of Microorganisms (GCM) 10K type strain sequencing project: providing services to taxonomists for standard genome sequencing and annotation.</title>
        <authorList>
            <consortium name="The Broad Institute Genomics Platform"/>
            <consortium name="The Broad Institute Genome Sequencing Center for Infectious Disease"/>
            <person name="Wu L."/>
            <person name="Ma J."/>
        </authorList>
    </citation>
    <scope>NUCLEOTIDE SEQUENCE [LARGE SCALE GENOMIC DNA]</scope>
    <source>
        <strain evidence="3">CGMCC 4.1648</strain>
    </source>
</reference>
<protein>
    <submittedName>
        <fullName evidence="2">Uncharacterized protein</fullName>
    </submittedName>
</protein>
<organism evidence="2 3">
    <name type="scientific">Streptomyces coeruleoprunus</name>
    <dbReference type="NCBI Taxonomy" id="285563"/>
    <lineage>
        <taxon>Bacteria</taxon>
        <taxon>Bacillati</taxon>
        <taxon>Actinomycetota</taxon>
        <taxon>Actinomycetes</taxon>
        <taxon>Kitasatosporales</taxon>
        <taxon>Streptomycetaceae</taxon>
        <taxon>Streptomyces</taxon>
    </lineage>
</organism>
<gene>
    <name evidence="2" type="ORF">ACFPM3_30610</name>
</gene>
<feature type="region of interest" description="Disordered" evidence="1">
    <location>
        <begin position="53"/>
        <end position="72"/>
    </location>
</feature>
<dbReference type="RefSeq" id="WP_345694177.1">
    <property type="nucleotide sequence ID" value="NZ_BAABIT010000001.1"/>
</dbReference>
<evidence type="ECO:0000256" key="1">
    <source>
        <dbReference type="SAM" id="MobiDB-lite"/>
    </source>
</evidence>
<evidence type="ECO:0000313" key="2">
    <source>
        <dbReference type="EMBL" id="MFC5026492.1"/>
    </source>
</evidence>
<keyword evidence="3" id="KW-1185">Reference proteome</keyword>
<name>A0ABV9XN03_9ACTN</name>
<accession>A0ABV9XN03</accession>
<dbReference type="Proteomes" id="UP001595829">
    <property type="component" value="Unassembled WGS sequence"/>
</dbReference>